<dbReference type="SUPFAM" id="SSF64376">
    <property type="entry name" value="YlxR-like"/>
    <property type="match status" value="1"/>
</dbReference>
<dbReference type="InterPro" id="IPR037465">
    <property type="entry name" value="YlxR"/>
</dbReference>
<feature type="domain" description="YlxR" evidence="1">
    <location>
        <begin position="9"/>
        <end position="83"/>
    </location>
</feature>
<evidence type="ECO:0000313" key="2">
    <source>
        <dbReference type="EMBL" id="GFO85165.1"/>
    </source>
</evidence>
<dbReference type="Gene3D" id="3.30.1230.10">
    <property type="entry name" value="YlxR-like"/>
    <property type="match status" value="1"/>
</dbReference>
<dbReference type="Proteomes" id="UP000613208">
    <property type="component" value="Unassembled WGS sequence"/>
</dbReference>
<dbReference type="AlphaFoldDB" id="A0A916VCW5"/>
<gene>
    <name evidence="2" type="ORF">ANBU17_15120</name>
</gene>
<reference evidence="2" key="1">
    <citation type="submission" date="2020-06" db="EMBL/GenBank/DDBJ databases">
        <title>Characterization of fructooligosaccharide metabolism and fructooligosaccharide-degrading enzymes in human commensal butyrate producers.</title>
        <authorList>
            <person name="Tanno H."/>
            <person name="Fujii T."/>
            <person name="Hirano K."/>
            <person name="Maeno S."/>
            <person name="Tonozuka T."/>
            <person name="Sakamoto M."/>
            <person name="Ohkuma M."/>
            <person name="Tochio T."/>
            <person name="Endo A."/>
        </authorList>
    </citation>
    <scope>NUCLEOTIDE SEQUENCE</scope>
    <source>
        <strain evidence="2">JCM 17466</strain>
    </source>
</reference>
<dbReference type="EMBL" id="BLYI01000031">
    <property type="protein sequence ID" value="GFO85165.1"/>
    <property type="molecule type" value="Genomic_DNA"/>
</dbReference>
<dbReference type="PANTHER" id="PTHR34215">
    <property type="entry name" value="BLL0784 PROTEIN"/>
    <property type="match status" value="1"/>
</dbReference>
<accession>A0A916VCW5</accession>
<proteinExistence type="predicted"/>
<dbReference type="Pfam" id="PF04296">
    <property type="entry name" value="YlxR"/>
    <property type="match status" value="1"/>
</dbReference>
<sequence length="89" mass="10190">MNNRKVPTRKCIGCGEQKEKRDLVRIVRTKEGEITIDATGKKNGRGAYICKSNDCLAKAVRSKGLERSFKMAIPEEIYEQLEKEMKEIE</sequence>
<dbReference type="RefSeq" id="WP_201310870.1">
    <property type="nucleotide sequence ID" value="NZ_BLYI01000031.1"/>
</dbReference>
<dbReference type="PANTHER" id="PTHR34215:SF1">
    <property type="entry name" value="YLXR DOMAIN-CONTAINING PROTEIN"/>
    <property type="match status" value="1"/>
</dbReference>
<dbReference type="InterPro" id="IPR007393">
    <property type="entry name" value="YlxR_dom"/>
</dbReference>
<comment type="caution">
    <text evidence="2">The sequence shown here is derived from an EMBL/GenBank/DDBJ whole genome shotgun (WGS) entry which is preliminary data.</text>
</comment>
<protein>
    <recommendedName>
        <fullName evidence="1">YlxR domain-containing protein</fullName>
    </recommendedName>
</protein>
<organism evidence="2 3">
    <name type="scientific">Anaerostipes butyraticus</name>
    <dbReference type="NCBI Taxonomy" id="645466"/>
    <lineage>
        <taxon>Bacteria</taxon>
        <taxon>Bacillati</taxon>
        <taxon>Bacillota</taxon>
        <taxon>Clostridia</taxon>
        <taxon>Lachnospirales</taxon>
        <taxon>Lachnospiraceae</taxon>
        <taxon>Anaerostipes</taxon>
    </lineage>
</organism>
<dbReference type="InterPro" id="IPR035931">
    <property type="entry name" value="YlxR-like_sf"/>
</dbReference>
<evidence type="ECO:0000313" key="3">
    <source>
        <dbReference type="Proteomes" id="UP000613208"/>
    </source>
</evidence>
<evidence type="ECO:0000259" key="1">
    <source>
        <dbReference type="Pfam" id="PF04296"/>
    </source>
</evidence>
<dbReference type="CDD" id="cd00279">
    <property type="entry name" value="YlxR"/>
    <property type="match status" value="1"/>
</dbReference>
<name>A0A916VCW5_9FIRM</name>
<keyword evidence="3" id="KW-1185">Reference proteome</keyword>
<dbReference type="NCBIfam" id="NF047356">
    <property type="entry name" value="RNA_bind_RnpM"/>
    <property type="match status" value="1"/>
</dbReference>